<protein>
    <submittedName>
        <fullName evidence="1">Uncharacterized protein</fullName>
    </submittedName>
</protein>
<sequence length="151" mass="16723">MCHRGATKFENIEYWTRVVLPRKPKQRGVALTASKLTPFLPSVALRDRQLRLPLFIDTGLHWCVRTGASGAYALAPISTLGVPPKAIGAYTLALGCVRTGSRNGLLGFVCDLLVPLALFSHFRSKLCLLKPETLERTHQGIVRNGKRFKIQ</sequence>
<proteinExistence type="predicted"/>
<comment type="caution">
    <text evidence="1">The sequence shown here is derived from an EMBL/GenBank/DDBJ whole genome shotgun (WGS) entry which is preliminary data.</text>
</comment>
<gene>
    <name evidence="1" type="ORF">PIB30_100385</name>
</gene>
<dbReference type="EMBL" id="JASCZI010033006">
    <property type="protein sequence ID" value="MED6128686.1"/>
    <property type="molecule type" value="Genomic_DNA"/>
</dbReference>
<keyword evidence="2" id="KW-1185">Reference proteome</keyword>
<evidence type="ECO:0000313" key="1">
    <source>
        <dbReference type="EMBL" id="MED6128686.1"/>
    </source>
</evidence>
<dbReference type="Proteomes" id="UP001341840">
    <property type="component" value="Unassembled WGS sequence"/>
</dbReference>
<reference evidence="1 2" key="1">
    <citation type="journal article" date="2023" name="Plants (Basel)">
        <title>Bridging the Gap: Combining Genomics and Transcriptomics Approaches to Understand Stylosanthes scabra, an Orphan Legume from the Brazilian Caatinga.</title>
        <authorList>
            <person name="Ferreira-Neto J.R.C."/>
            <person name="da Silva M.D."/>
            <person name="Binneck E."/>
            <person name="de Melo N.F."/>
            <person name="da Silva R.H."/>
            <person name="de Melo A.L.T.M."/>
            <person name="Pandolfi V."/>
            <person name="Bustamante F.O."/>
            <person name="Brasileiro-Vidal A.C."/>
            <person name="Benko-Iseppon A.M."/>
        </authorList>
    </citation>
    <scope>NUCLEOTIDE SEQUENCE [LARGE SCALE GENOMIC DNA]</scope>
    <source>
        <tissue evidence="1">Leaves</tissue>
    </source>
</reference>
<accession>A0ABU6RXV4</accession>
<evidence type="ECO:0000313" key="2">
    <source>
        <dbReference type="Proteomes" id="UP001341840"/>
    </source>
</evidence>
<name>A0ABU6RXV4_9FABA</name>
<organism evidence="1 2">
    <name type="scientific">Stylosanthes scabra</name>
    <dbReference type="NCBI Taxonomy" id="79078"/>
    <lineage>
        <taxon>Eukaryota</taxon>
        <taxon>Viridiplantae</taxon>
        <taxon>Streptophyta</taxon>
        <taxon>Embryophyta</taxon>
        <taxon>Tracheophyta</taxon>
        <taxon>Spermatophyta</taxon>
        <taxon>Magnoliopsida</taxon>
        <taxon>eudicotyledons</taxon>
        <taxon>Gunneridae</taxon>
        <taxon>Pentapetalae</taxon>
        <taxon>rosids</taxon>
        <taxon>fabids</taxon>
        <taxon>Fabales</taxon>
        <taxon>Fabaceae</taxon>
        <taxon>Papilionoideae</taxon>
        <taxon>50 kb inversion clade</taxon>
        <taxon>dalbergioids sensu lato</taxon>
        <taxon>Dalbergieae</taxon>
        <taxon>Pterocarpus clade</taxon>
        <taxon>Stylosanthes</taxon>
    </lineage>
</organism>